<proteinExistence type="predicted"/>
<keyword evidence="2" id="KW-1185">Reference proteome</keyword>
<dbReference type="InParanoid" id="C1GMM6"/>
<evidence type="ECO:0000313" key="2">
    <source>
        <dbReference type="Proteomes" id="UP000001628"/>
    </source>
</evidence>
<dbReference type="AlphaFoldDB" id="C1GMM6"/>
<dbReference type="VEuPathDB" id="FungiDB:PADG_08512"/>
<dbReference type="HOGENOM" id="CLU_1949465_0_0_1"/>
<reference evidence="1 2" key="1">
    <citation type="journal article" date="2011" name="PLoS Genet.">
        <title>Comparative genomic analysis of human fungal pathogens causing paracoccidioidomycosis.</title>
        <authorList>
            <person name="Desjardins C.A."/>
            <person name="Champion M.D."/>
            <person name="Holder J.W."/>
            <person name="Muszewska A."/>
            <person name="Goldberg J."/>
            <person name="Bailao A.M."/>
            <person name="Brigido M.M."/>
            <person name="Ferreira M.E."/>
            <person name="Garcia A.M."/>
            <person name="Grynberg M."/>
            <person name="Gujja S."/>
            <person name="Heiman D.I."/>
            <person name="Henn M.R."/>
            <person name="Kodira C.D."/>
            <person name="Leon-Narvaez H."/>
            <person name="Longo L.V."/>
            <person name="Ma L.J."/>
            <person name="Malavazi I."/>
            <person name="Matsuo A.L."/>
            <person name="Morais F.V."/>
            <person name="Pereira M."/>
            <person name="Rodriguez-Brito S."/>
            <person name="Sakthikumar S."/>
            <person name="Salem-Izacc S.M."/>
            <person name="Sykes S.M."/>
            <person name="Teixeira M.M."/>
            <person name="Vallejo M.C."/>
            <person name="Walter M.E."/>
            <person name="Yandava C."/>
            <person name="Young S."/>
            <person name="Zeng Q."/>
            <person name="Zucker J."/>
            <person name="Felipe M.S."/>
            <person name="Goldman G.H."/>
            <person name="Haas B.J."/>
            <person name="McEwen J.G."/>
            <person name="Nino-Vega G."/>
            <person name="Puccia R."/>
            <person name="San-Blas G."/>
            <person name="Soares C.M."/>
            <person name="Birren B.W."/>
            <person name="Cuomo C.A."/>
        </authorList>
    </citation>
    <scope>NUCLEOTIDE SEQUENCE [LARGE SCALE GENOMIC DNA]</scope>
    <source>
        <strain evidence="1 2">Pb18</strain>
    </source>
</reference>
<dbReference type="Proteomes" id="UP000001628">
    <property type="component" value="Unassembled WGS sequence"/>
</dbReference>
<dbReference type="eggNOG" id="ENOG502TE58">
    <property type="taxonomic scope" value="Eukaryota"/>
</dbReference>
<protein>
    <submittedName>
        <fullName evidence="1">Uncharacterized protein</fullName>
    </submittedName>
</protein>
<name>C1GMM6_PARBD</name>
<dbReference type="GeneID" id="22586780"/>
<accession>C1GMM6</accession>
<sequence>MKPNPPLARTLSQDYIIAGPDPERNPDALSTLLFFLHVNIVIKTRIAKVTPSIRLNTGRRYSLHTRNEREQGIDRFSSPVSRNLTVPGGEGNVAQRGIARAIADCRATTALNPESIVHSNNVHDQVPKG</sequence>
<gene>
    <name evidence="1" type="ORF">PADG_08512</name>
</gene>
<dbReference type="KEGG" id="pbn:PADG_08512"/>
<evidence type="ECO:0000313" key="1">
    <source>
        <dbReference type="EMBL" id="EEH43692.2"/>
    </source>
</evidence>
<dbReference type="RefSeq" id="XP_010763798.1">
    <property type="nucleotide sequence ID" value="XM_010765496.1"/>
</dbReference>
<organism evidence="1 2">
    <name type="scientific">Paracoccidioides brasiliensis (strain Pb18)</name>
    <dbReference type="NCBI Taxonomy" id="502780"/>
    <lineage>
        <taxon>Eukaryota</taxon>
        <taxon>Fungi</taxon>
        <taxon>Dikarya</taxon>
        <taxon>Ascomycota</taxon>
        <taxon>Pezizomycotina</taxon>
        <taxon>Eurotiomycetes</taxon>
        <taxon>Eurotiomycetidae</taxon>
        <taxon>Onygenales</taxon>
        <taxon>Ajellomycetaceae</taxon>
        <taxon>Paracoccidioides</taxon>
    </lineage>
</organism>
<dbReference type="EMBL" id="KN275974">
    <property type="protein sequence ID" value="EEH43692.2"/>
    <property type="molecule type" value="Genomic_DNA"/>
</dbReference>